<keyword evidence="7" id="KW-1185">Reference proteome</keyword>
<evidence type="ECO:0000259" key="5">
    <source>
        <dbReference type="PROSITE" id="PS50865"/>
    </source>
</evidence>
<sequence>MAPCSKCGVPEDPSSPWPICSIQCGLARYCTANCRQAHWLAHWSLCSQVFASRYCDEGYARHLGVWWQDDVPLPLQRPVADAAKWASGRAVSFNIDITGRKTEDFVSISSAMIGVPIILVCRGASLHDDGYHVREVDPQKAKFFVQGPLSVSYLLMMNPDTGTVNPEWQTMVQKENAGNKIAAFRTDDQPLTPETLETMVEFIAAVVEDVSSVFVGNGWRPMAEQFTPQSFQFFSRRYFREQREKGRVGFDGPFVPL</sequence>
<dbReference type="AlphaFoldDB" id="K5VN51"/>
<dbReference type="InterPro" id="IPR002893">
    <property type="entry name" value="Znf_MYND"/>
</dbReference>
<dbReference type="HOGENOM" id="CLU_105955_0_0_1"/>
<evidence type="ECO:0000256" key="3">
    <source>
        <dbReference type="ARBA" id="ARBA00022833"/>
    </source>
</evidence>
<proteinExistence type="predicted"/>
<dbReference type="Gene3D" id="6.10.140.2220">
    <property type="match status" value="1"/>
</dbReference>
<evidence type="ECO:0000313" key="7">
    <source>
        <dbReference type="Proteomes" id="UP000008370"/>
    </source>
</evidence>
<keyword evidence="1" id="KW-0479">Metal-binding</keyword>
<dbReference type="InParanoid" id="K5VN51"/>
<dbReference type="RefSeq" id="XP_007403424.1">
    <property type="nucleotide sequence ID" value="XM_007403362.1"/>
</dbReference>
<gene>
    <name evidence="6" type="ORF">PHACADRAFT_214986</name>
</gene>
<dbReference type="OrthoDB" id="2212237at2759"/>
<dbReference type="GeneID" id="18913641"/>
<keyword evidence="3" id="KW-0862">Zinc</keyword>
<dbReference type="PROSITE" id="PS50865">
    <property type="entry name" value="ZF_MYND_2"/>
    <property type="match status" value="1"/>
</dbReference>
<dbReference type="KEGG" id="pco:PHACADRAFT_214986"/>
<name>K5VN51_PHACS</name>
<evidence type="ECO:0000256" key="2">
    <source>
        <dbReference type="ARBA" id="ARBA00022771"/>
    </source>
</evidence>
<feature type="domain" description="MYND-type" evidence="5">
    <location>
        <begin position="4"/>
        <end position="46"/>
    </location>
</feature>
<accession>K5VN51</accession>
<keyword evidence="2 4" id="KW-0863">Zinc-finger</keyword>
<dbReference type="GO" id="GO:0008270">
    <property type="term" value="F:zinc ion binding"/>
    <property type="evidence" value="ECO:0007669"/>
    <property type="project" value="UniProtKB-KW"/>
</dbReference>
<dbReference type="EMBL" id="JH931532">
    <property type="protein sequence ID" value="EKM48024.1"/>
    <property type="molecule type" value="Genomic_DNA"/>
</dbReference>
<reference evidence="6 7" key="1">
    <citation type="journal article" date="2012" name="BMC Genomics">
        <title>Comparative genomics of the white-rot fungi, Phanerochaete carnosa and P. chrysosporium, to elucidate the genetic basis of the distinct wood types they colonize.</title>
        <authorList>
            <person name="Suzuki H."/>
            <person name="MacDonald J."/>
            <person name="Syed K."/>
            <person name="Salamov A."/>
            <person name="Hori C."/>
            <person name="Aerts A."/>
            <person name="Henrissat B."/>
            <person name="Wiebenga A."/>
            <person name="vanKuyk P.A."/>
            <person name="Barry K."/>
            <person name="Lindquist E."/>
            <person name="LaButti K."/>
            <person name="Lapidus A."/>
            <person name="Lucas S."/>
            <person name="Coutinho P."/>
            <person name="Gong Y."/>
            <person name="Samejima M."/>
            <person name="Mahadevan R."/>
            <person name="Abou-Zaid M."/>
            <person name="de Vries R.P."/>
            <person name="Igarashi K."/>
            <person name="Yadav J.S."/>
            <person name="Grigoriev I.V."/>
            <person name="Master E.R."/>
        </authorList>
    </citation>
    <scope>NUCLEOTIDE SEQUENCE [LARGE SCALE GENOMIC DNA]</scope>
    <source>
        <strain evidence="6 7">HHB-10118-sp</strain>
    </source>
</reference>
<evidence type="ECO:0000313" key="6">
    <source>
        <dbReference type="EMBL" id="EKM48024.1"/>
    </source>
</evidence>
<evidence type="ECO:0000256" key="1">
    <source>
        <dbReference type="ARBA" id="ARBA00022723"/>
    </source>
</evidence>
<protein>
    <recommendedName>
        <fullName evidence="5">MYND-type domain-containing protein</fullName>
    </recommendedName>
</protein>
<dbReference type="Proteomes" id="UP000008370">
    <property type="component" value="Unassembled WGS sequence"/>
</dbReference>
<evidence type="ECO:0000256" key="4">
    <source>
        <dbReference type="PROSITE-ProRule" id="PRU00134"/>
    </source>
</evidence>
<organism evidence="6 7">
    <name type="scientific">Phanerochaete carnosa (strain HHB-10118-sp)</name>
    <name type="common">White-rot fungus</name>
    <name type="synonym">Peniophora carnosa</name>
    <dbReference type="NCBI Taxonomy" id="650164"/>
    <lineage>
        <taxon>Eukaryota</taxon>
        <taxon>Fungi</taxon>
        <taxon>Dikarya</taxon>
        <taxon>Basidiomycota</taxon>
        <taxon>Agaricomycotina</taxon>
        <taxon>Agaricomycetes</taxon>
        <taxon>Polyporales</taxon>
        <taxon>Phanerochaetaceae</taxon>
        <taxon>Phanerochaete</taxon>
    </lineage>
</organism>